<keyword evidence="10" id="KW-1185">Reference proteome</keyword>
<feature type="domain" description="ABC3 transporter permease C-terminal" evidence="7">
    <location>
        <begin position="752"/>
        <end position="866"/>
    </location>
</feature>
<keyword evidence="2" id="KW-1003">Cell membrane</keyword>
<dbReference type="Pfam" id="PF02687">
    <property type="entry name" value="FtsX"/>
    <property type="match status" value="2"/>
</dbReference>
<dbReference type="EMBL" id="QMFY01000020">
    <property type="protein sequence ID" value="RAV98211.1"/>
    <property type="molecule type" value="Genomic_DNA"/>
</dbReference>
<dbReference type="AlphaFoldDB" id="A0A364XW81"/>
<accession>A0A364XW81</accession>
<keyword evidence="4 6" id="KW-1133">Transmembrane helix</keyword>
<evidence type="ECO:0008006" key="11">
    <source>
        <dbReference type="Google" id="ProtNLM"/>
    </source>
</evidence>
<feature type="transmembrane region" description="Helical" evidence="6">
    <location>
        <begin position="411"/>
        <end position="434"/>
    </location>
</feature>
<evidence type="ECO:0000259" key="8">
    <source>
        <dbReference type="Pfam" id="PF12704"/>
    </source>
</evidence>
<dbReference type="InterPro" id="IPR003838">
    <property type="entry name" value="ABC3_permease_C"/>
</dbReference>
<keyword evidence="5 6" id="KW-0472">Membrane</keyword>
<dbReference type="Pfam" id="PF12704">
    <property type="entry name" value="MacB_PCD"/>
    <property type="match status" value="1"/>
</dbReference>
<feature type="transmembrane region" description="Helical" evidence="6">
    <location>
        <begin position="93"/>
        <end position="115"/>
    </location>
</feature>
<dbReference type="Proteomes" id="UP000251889">
    <property type="component" value="Unassembled WGS sequence"/>
</dbReference>
<organism evidence="9 10">
    <name type="scientific">Pseudochryseolinea flava</name>
    <dbReference type="NCBI Taxonomy" id="2059302"/>
    <lineage>
        <taxon>Bacteria</taxon>
        <taxon>Pseudomonadati</taxon>
        <taxon>Bacteroidota</taxon>
        <taxon>Cytophagia</taxon>
        <taxon>Cytophagales</taxon>
        <taxon>Fulvivirgaceae</taxon>
        <taxon>Pseudochryseolinea</taxon>
    </lineage>
</organism>
<feature type="transmembrane region" description="Helical" evidence="6">
    <location>
        <begin position="502"/>
        <end position="522"/>
    </location>
</feature>
<dbReference type="PANTHER" id="PTHR30572:SF18">
    <property type="entry name" value="ABC-TYPE MACROLIDE FAMILY EXPORT SYSTEM PERMEASE COMPONENT 2"/>
    <property type="match status" value="1"/>
</dbReference>
<evidence type="ECO:0000313" key="9">
    <source>
        <dbReference type="EMBL" id="RAV98211.1"/>
    </source>
</evidence>
<dbReference type="InterPro" id="IPR050250">
    <property type="entry name" value="Macrolide_Exporter_MacB"/>
</dbReference>
<evidence type="ECO:0000256" key="3">
    <source>
        <dbReference type="ARBA" id="ARBA00022692"/>
    </source>
</evidence>
<proteinExistence type="predicted"/>
<feature type="transmembrane region" description="Helical" evidence="6">
    <location>
        <begin position="750"/>
        <end position="769"/>
    </location>
</feature>
<dbReference type="GO" id="GO:0022857">
    <property type="term" value="F:transmembrane transporter activity"/>
    <property type="evidence" value="ECO:0007669"/>
    <property type="project" value="TreeGrafter"/>
</dbReference>
<evidence type="ECO:0000256" key="4">
    <source>
        <dbReference type="ARBA" id="ARBA00022989"/>
    </source>
</evidence>
<evidence type="ECO:0000256" key="1">
    <source>
        <dbReference type="ARBA" id="ARBA00004651"/>
    </source>
</evidence>
<evidence type="ECO:0000259" key="7">
    <source>
        <dbReference type="Pfam" id="PF02687"/>
    </source>
</evidence>
<feature type="domain" description="MacB-like periplasmic core" evidence="8">
    <location>
        <begin position="95"/>
        <end position="316"/>
    </location>
</feature>
<feature type="domain" description="ABC3 transporter permease C-terminal" evidence="7">
    <location>
        <begin position="366"/>
        <end position="483"/>
    </location>
</feature>
<name>A0A364XW81_9BACT</name>
<dbReference type="NCBIfam" id="NF038404">
    <property type="entry name" value="perm_prefix_2"/>
    <property type="match status" value="1"/>
</dbReference>
<evidence type="ECO:0000256" key="2">
    <source>
        <dbReference type="ARBA" id="ARBA00022475"/>
    </source>
</evidence>
<dbReference type="PANTHER" id="PTHR30572">
    <property type="entry name" value="MEMBRANE COMPONENT OF TRANSPORTER-RELATED"/>
    <property type="match status" value="1"/>
</dbReference>
<dbReference type="InterPro" id="IPR047699">
    <property type="entry name" value="Permease_put_prefix"/>
</dbReference>
<feature type="transmembrane region" description="Helical" evidence="6">
    <location>
        <begin position="361"/>
        <end position="382"/>
    </location>
</feature>
<gene>
    <name evidence="9" type="ORF">DQQ10_24715</name>
</gene>
<feature type="transmembrane region" description="Helical" evidence="6">
    <location>
        <begin position="802"/>
        <end position="821"/>
    </location>
</feature>
<comment type="subcellular location">
    <subcellularLocation>
        <location evidence="1">Cell membrane</location>
        <topology evidence="1">Multi-pass membrane protein</topology>
    </subcellularLocation>
</comment>
<dbReference type="OrthoDB" id="5933722at2"/>
<evidence type="ECO:0000313" key="10">
    <source>
        <dbReference type="Proteomes" id="UP000251889"/>
    </source>
</evidence>
<comment type="caution">
    <text evidence="9">The sequence shown here is derived from an EMBL/GenBank/DDBJ whole genome shotgun (WGS) entry which is preliminary data.</text>
</comment>
<evidence type="ECO:0000256" key="5">
    <source>
        <dbReference type="ARBA" id="ARBA00023136"/>
    </source>
</evidence>
<sequence>MHHPTPPKWADRFLCWYCRTDLLEEIQGDAYELYERQCKSKGKFRADLAFGWNVLRFFRWSNLKRRTSPYRPAMMYKNYFQVFKRNLLRQKAYAALNIFGLAIGLACFVLISLYIRDEMSFDRMHTKSDRIFRMHEILESEGVGERSASLPFPVAEALQVDFPDQVEQYVRFFNFQSPALAMSTIDHEKEFYESRAFFTDSTFFDVFDFNLITGSKATALDHTNSVIITQSMAKKYFGDTNPMGKYLVFQGEHNLLVTGVLEDVPQSTHFQFDFLISFSTLTHYYGTSWPGWYWNPCWTYLLLRNPSDAPVLEAKMPAFIRKYFPEEIINDVTLTLFPLADIHLQSNHDYEIQPNGSMSTLYIFGCVAFFVVLIAGINFINLSTARAIKRAKEVGMRKTLGSYKGQLITQFLFESVAVCALAAVVAVGIVIAALPFFNTFAEKDIPFSTLLDPFFVAVLILLPLVVGIFAGLYPAFVLSSFQPITALKSASSGEKGLMFRKVLVVVQFSLSIILLVGTGISMDQLMMLQKNDTGFQQENVIMIQTLRTPVAQTFEAIKAEFKSNKNVLEVTAVEDVLGAKHQVGNYSFDVMEKTRPIPRLNVRHDFLKTFDIPLVAGRDYSEEIYTDDSLALLVNEQLVKQMGWTNETAIGKSFNGRLNKQIVGVVKDFNFASRHQPIKPLVIDLNLNPRAFNLFIKYMAVRVSPDDMNSTISFLESKWEEQYPGWPFEYFFLDSSLESLYKAESKLSKITIIFSALSILVACLGLFGLSTHTVEQRKKEMSIRKVLGSSDAEIFLLFTKRFFVLILIAIVIAFPLAYVLMKQWLSTFAYQVDIDFVIFVLVGFAALGIAFATIAFQAWKATRTNPATVLKND</sequence>
<dbReference type="InterPro" id="IPR025857">
    <property type="entry name" value="MacB_PCD"/>
</dbReference>
<dbReference type="GO" id="GO:0005886">
    <property type="term" value="C:plasma membrane"/>
    <property type="evidence" value="ECO:0007669"/>
    <property type="project" value="UniProtKB-SubCell"/>
</dbReference>
<keyword evidence="3 6" id="KW-0812">Transmembrane</keyword>
<evidence type="ECO:0000256" key="6">
    <source>
        <dbReference type="SAM" id="Phobius"/>
    </source>
</evidence>
<reference evidence="9 10" key="1">
    <citation type="submission" date="2018-06" db="EMBL/GenBank/DDBJ databases">
        <title>Chryseolinea flavus sp. nov., a member of the phylum Bacteroidetes isolated from soil.</title>
        <authorList>
            <person name="Li Y."/>
            <person name="Wang J."/>
        </authorList>
    </citation>
    <scope>NUCLEOTIDE SEQUENCE [LARGE SCALE GENOMIC DNA]</scope>
    <source>
        <strain evidence="9 10">SDU1-6</strain>
    </source>
</reference>
<protein>
    <recommendedName>
        <fullName evidence="11">ABC transporter permease</fullName>
    </recommendedName>
</protein>
<feature type="transmembrane region" description="Helical" evidence="6">
    <location>
        <begin position="454"/>
        <end position="481"/>
    </location>
</feature>
<feature type="transmembrane region" description="Helical" evidence="6">
    <location>
        <begin position="836"/>
        <end position="856"/>
    </location>
</feature>